<keyword evidence="2" id="KW-1185">Reference proteome</keyword>
<gene>
    <name evidence="1" type="ORF">GEV02_21365</name>
</gene>
<evidence type="ECO:0000313" key="2">
    <source>
        <dbReference type="Proteomes" id="UP000440498"/>
    </source>
</evidence>
<name>A0A6A7N6Z0_9BURK</name>
<dbReference type="EMBL" id="WHUG01000009">
    <property type="protein sequence ID" value="MQA40701.1"/>
    <property type="molecule type" value="Genomic_DNA"/>
</dbReference>
<dbReference type="Pfam" id="PF09474">
    <property type="entry name" value="Type_III_YscX"/>
    <property type="match status" value="1"/>
</dbReference>
<organism evidence="1 2">
    <name type="scientific">Rugamonas aquatica</name>
    <dbReference type="NCBI Taxonomy" id="2743357"/>
    <lineage>
        <taxon>Bacteria</taxon>
        <taxon>Pseudomonadati</taxon>
        <taxon>Pseudomonadota</taxon>
        <taxon>Betaproteobacteria</taxon>
        <taxon>Burkholderiales</taxon>
        <taxon>Oxalobacteraceae</taxon>
        <taxon>Telluria group</taxon>
        <taxon>Rugamonas</taxon>
    </lineage>
</organism>
<sequence>MCLNKHVNYWDTCTTKSTSKAKHMDIKFERGIDRITHTRQNETALPATTRLLPTDSASTAELDKLLARPNLRDYVFAALRPQIADKALLTPAGFQQALHDASALLQRSAAVAANPTEAAALERGWHQLGEQTDLRLLLTLYRNALFQG</sequence>
<dbReference type="InterPro" id="IPR012672">
    <property type="entry name" value="T3SS_YscX"/>
</dbReference>
<proteinExistence type="predicted"/>
<dbReference type="Proteomes" id="UP000440498">
    <property type="component" value="Unassembled WGS sequence"/>
</dbReference>
<reference evidence="1 2" key="1">
    <citation type="submission" date="2019-10" db="EMBL/GenBank/DDBJ databases">
        <title>Two novel species isolated from a subtropical stream in China.</title>
        <authorList>
            <person name="Lu H."/>
        </authorList>
    </citation>
    <scope>NUCLEOTIDE SEQUENCE [LARGE SCALE GENOMIC DNA]</scope>
    <source>
        <strain evidence="1 2">FT29W</strain>
    </source>
</reference>
<protein>
    <submittedName>
        <fullName evidence="1">Uncharacterized protein</fullName>
    </submittedName>
</protein>
<dbReference type="AlphaFoldDB" id="A0A6A7N6Z0"/>
<accession>A0A6A7N6Z0</accession>
<comment type="caution">
    <text evidence="1">The sequence shown here is derived from an EMBL/GenBank/DDBJ whole genome shotgun (WGS) entry which is preliminary data.</text>
</comment>
<evidence type="ECO:0000313" key="1">
    <source>
        <dbReference type="EMBL" id="MQA40701.1"/>
    </source>
</evidence>